<dbReference type="InterPro" id="IPR040521">
    <property type="entry name" value="KDZ"/>
</dbReference>
<keyword evidence="4" id="KW-1185">Reference proteome</keyword>
<dbReference type="RefSeq" id="XP_047772797.1">
    <property type="nucleotide sequence ID" value="XM_047928165.1"/>
</dbReference>
<dbReference type="EMBL" id="JADCUA010000040">
    <property type="protein sequence ID" value="KAH9829315.1"/>
    <property type="molecule type" value="Genomic_DNA"/>
</dbReference>
<accession>A0ABQ8JYI9</accession>
<proteinExistence type="predicted"/>
<dbReference type="GeneID" id="72008897"/>
<dbReference type="InterPro" id="IPR041457">
    <property type="entry name" value="CxC2_KDZ-assoc"/>
</dbReference>
<dbReference type="Proteomes" id="UP000814176">
    <property type="component" value="Unassembled WGS sequence"/>
</dbReference>
<dbReference type="Pfam" id="PF18758">
    <property type="entry name" value="KDZ"/>
    <property type="match status" value="1"/>
</dbReference>
<evidence type="ECO:0000313" key="4">
    <source>
        <dbReference type="Proteomes" id="UP000814176"/>
    </source>
</evidence>
<evidence type="ECO:0000259" key="2">
    <source>
        <dbReference type="Pfam" id="PF18803"/>
    </source>
</evidence>
<feature type="domain" description="CxC2-like cysteine cluster KDZ transposase-associated" evidence="2">
    <location>
        <begin position="249"/>
        <end position="357"/>
    </location>
</feature>
<sequence>MPSNDRFVLALPRASRVRFVLAAGPHPLATRSWTYSAPHPTFVCLPTFISANLAFLPTLHPQTSSAVAKGKRKKTNAYVYVDTGCEVIPDGPATILVDEHGKETVQYWSPGRRVEKRPTDATIPSTSRLPSLLDTLGDLVDEPPVVSSGVAQGETREHTTKSNTTPHSIMLTFLEKWAQKFLNVFRSRETDAHLGKPCYKCMSPAAPFRCTDCFNGPMLCQSCMVQQHAFSPLHRVQHWNGTYLKRKQLSDLGLVFSVDHHGRSCPSSSSARTSNLTVVHTTGIQTVTVQYCECRRTAERPPERPVQLCQAGLWPASFSRPQTALTIHVLGFFTQLTYQAKTSAHDFYGTLRRLTSNAFFEDVKDRYREFMTAHRQFNYLQTLKRFATDAKRKLDPGSLALRCPACPHPHINMDPTWKERPKEEWYKDALHFAKDGNFSLSQHDKKMDAHDFPLMDGAAYYVDSNKYREYKMDVYEDVQDETTTCSNFSALAGRYKGKIKSGQVGLSCTRHGFVIPCGTVDLHIGERYANVDYATLSGIQWFLPLRLFISSYDVNCKYGIHWWERLRKIAAVLPTLPGVSLLREAWPIILRCVPKWHLSAHTGLCRYFCSFYYMPGVGNTDGKSLERRWAALNAIGRSVREMGPGHRQDVIDAHNSDFNVQKTFKIGRHLQAKLKDAESCYADKSTELDSLEATLLLSNRPLAQWKQAEAAYIAQMNRGNVEGHTENPYQPAADEAPTTHDVLAQLKQDDPAKRKGNTGQGTKRKASALEDVSGATPDRRGLGDLLMAAFDLERQQEGLKAKVQEHAKEPSSAQRVMGSELLALEDEREDIEWPSSVAAEPEEATILVPSAYPMVVQKHPRFAKFVSAERRLRKAHAHDLLKKVRQKLHFEAFYRNDNAGTFGQQARTRHAKLRSTERAKIGILRREYEFTRLKAVGLTHIGSPCSLQPLLEDDCIPPAIDEETVGRRREKVSWIWRDKTFHGSGLQKWALKAQRVDWFRASARVARWR</sequence>
<comment type="caution">
    <text evidence="3">The sequence shown here is derived from an EMBL/GenBank/DDBJ whole genome shotgun (WGS) entry which is preliminary data.</text>
</comment>
<reference evidence="3 4" key="1">
    <citation type="journal article" date="2021" name="Environ. Microbiol.">
        <title>Gene family expansions and transcriptome signatures uncover fungal adaptations to wood decay.</title>
        <authorList>
            <person name="Hage H."/>
            <person name="Miyauchi S."/>
            <person name="Viragh M."/>
            <person name="Drula E."/>
            <person name="Min B."/>
            <person name="Chaduli D."/>
            <person name="Navarro D."/>
            <person name="Favel A."/>
            <person name="Norest M."/>
            <person name="Lesage-Meessen L."/>
            <person name="Balint B."/>
            <person name="Merenyi Z."/>
            <person name="de Eugenio L."/>
            <person name="Morin E."/>
            <person name="Martinez A.T."/>
            <person name="Baldrian P."/>
            <person name="Stursova M."/>
            <person name="Martinez M.J."/>
            <person name="Novotny C."/>
            <person name="Magnuson J.K."/>
            <person name="Spatafora J.W."/>
            <person name="Maurice S."/>
            <person name="Pangilinan J."/>
            <person name="Andreopoulos W."/>
            <person name="LaButti K."/>
            <person name="Hundley H."/>
            <person name="Na H."/>
            <person name="Kuo A."/>
            <person name="Barry K."/>
            <person name="Lipzen A."/>
            <person name="Henrissat B."/>
            <person name="Riley R."/>
            <person name="Ahrendt S."/>
            <person name="Nagy L.G."/>
            <person name="Grigoriev I.V."/>
            <person name="Martin F."/>
            <person name="Rosso M.N."/>
        </authorList>
    </citation>
    <scope>NUCLEOTIDE SEQUENCE [LARGE SCALE GENOMIC DNA]</scope>
    <source>
        <strain evidence="3 4">CIRM-BRFM 1785</strain>
    </source>
</reference>
<protein>
    <recommendedName>
        <fullName evidence="2">CxC2-like cysteine cluster KDZ transposase-associated domain-containing protein</fullName>
    </recommendedName>
</protein>
<organism evidence="3 4">
    <name type="scientific">Rhodofomes roseus</name>
    <dbReference type="NCBI Taxonomy" id="34475"/>
    <lineage>
        <taxon>Eukaryota</taxon>
        <taxon>Fungi</taxon>
        <taxon>Dikarya</taxon>
        <taxon>Basidiomycota</taxon>
        <taxon>Agaricomycotina</taxon>
        <taxon>Agaricomycetes</taxon>
        <taxon>Polyporales</taxon>
        <taxon>Rhodofomes</taxon>
    </lineage>
</organism>
<dbReference type="Pfam" id="PF18803">
    <property type="entry name" value="CxC2"/>
    <property type="match status" value="1"/>
</dbReference>
<name>A0ABQ8JYI9_9APHY</name>
<dbReference type="PANTHER" id="PTHR33104">
    <property type="entry name" value="SI:DKEY-29D5.2"/>
    <property type="match status" value="1"/>
</dbReference>
<evidence type="ECO:0000256" key="1">
    <source>
        <dbReference type="SAM" id="MobiDB-lite"/>
    </source>
</evidence>
<dbReference type="PANTHER" id="PTHR33104:SF2">
    <property type="entry name" value="CXC3 LIKE CYSTEINE CLUSTER DOMAIN-CONTAINING PROTEIN"/>
    <property type="match status" value="1"/>
</dbReference>
<feature type="region of interest" description="Disordered" evidence="1">
    <location>
        <begin position="145"/>
        <end position="164"/>
    </location>
</feature>
<feature type="region of interest" description="Disordered" evidence="1">
    <location>
        <begin position="746"/>
        <end position="780"/>
    </location>
</feature>
<evidence type="ECO:0000313" key="3">
    <source>
        <dbReference type="EMBL" id="KAH9829315.1"/>
    </source>
</evidence>
<gene>
    <name evidence="3" type="ORF">C8Q71DRAFT_863387</name>
</gene>